<sequence length="112" mass="11962">MIDVTSNMDAIGTTTASAADASALPLFGKWESTEAFGNTSLDWSQALKDQKVQLHVAFTPQFEFSFALFRSGDAADGSAKVDVTASFRHVVAANGTYELQDGKRLKLAGIVM</sequence>
<protein>
    <submittedName>
        <fullName evidence="1">Uncharacterized protein</fullName>
    </submittedName>
</protein>
<dbReference type="InParanoid" id="K3WL91"/>
<evidence type="ECO:0000313" key="2">
    <source>
        <dbReference type="Proteomes" id="UP000019132"/>
    </source>
</evidence>
<dbReference type="AlphaFoldDB" id="K3WL91"/>
<dbReference type="eggNOG" id="ENOG502S8KQ">
    <property type="taxonomic scope" value="Eukaryota"/>
</dbReference>
<evidence type="ECO:0000313" key="1">
    <source>
        <dbReference type="EnsemblProtists" id="PYU1_T005733"/>
    </source>
</evidence>
<reference evidence="1" key="3">
    <citation type="submission" date="2015-02" db="UniProtKB">
        <authorList>
            <consortium name="EnsemblProtists"/>
        </authorList>
    </citation>
    <scope>IDENTIFICATION</scope>
    <source>
        <strain evidence="1">DAOM BR144</strain>
    </source>
</reference>
<reference evidence="2" key="2">
    <citation type="submission" date="2010-04" db="EMBL/GenBank/DDBJ databases">
        <authorList>
            <person name="Buell R."/>
            <person name="Hamilton J."/>
            <person name="Hostetler J."/>
        </authorList>
    </citation>
    <scope>NUCLEOTIDE SEQUENCE [LARGE SCALE GENOMIC DNA]</scope>
    <source>
        <strain evidence="2">DAOM:BR144</strain>
    </source>
</reference>
<dbReference type="EMBL" id="GL376573">
    <property type="status" value="NOT_ANNOTATED_CDS"/>
    <property type="molecule type" value="Genomic_DNA"/>
</dbReference>
<organism evidence="1 2">
    <name type="scientific">Globisporangium ultimum (strain ATCC 200006 / CBS 805.95 / DAOM BR144)</name>
    <name type="common">Pythium ultimum</name>
    <dbReference type="NCBI Taxonomy" id="431595"/>
    <lineage>
        <taxon>Eukaryota</taxon>
        <taxon>Sar</taxon>
        <taxon>Stramenopiles</taxon>
        <taxon>Oomycota</taxon>
        <taxon>Peronosporomycetes</taxon>
        <taxon>Pythiales</taxon>
        <taxon>Pythiaceae</taxon>
        <taxon>Globisporangium</taxon>
    </lineage>
</organism>
<dbReference type="HOGENOM" id="CLU_2150884_0_0_1"/>
<reference evidence="2" key="1">
    <citation type="journal article" date="2010" name="Genome Biol.">
        <title>Genome sequence of the necrotrophic plant pathogen Pythium ultimum reveals original pathogenicity mechanisms and effector repertoire.</title>
        <authorList>
            <person name="Levesque C.A."/>
            <person name="Brouwer H."/>
            <person name="Cano L."/>
            <person name="Hamilton J.P."/>
            <person name="Holt C."/>
            <person name="Huitema E."/>
            <person name="Raffaele S."/>
            <person name="Robideau G.P."/>
            <person name="Thines M."/>
            <person name="Win J."/>
            <person name="Zerillo M.M."/>
            <person name="Beakes G.W."/>
            <person name="Boore J.L."/>
            <person name="Busam D."/>
            <person name="Dumas B."/>
            <person name="Ferriera S."/>
            <person name="Fuerstenberg S.I."/>
            <person name="Gachon C.M."/>
            <person name="Gaulin E."/>
            <person name="Govers F."/>
            <person name="Grenville-Briggs L."/>
            <person name="Horner N."/>
            <person name="Hostetler J."/>
            <person name="Jiang R.H."/>
            <person name="Johnson J."/>
            <person name="Krajaejun T."/>
            <person name="Lin H."/>
            <person name="Meijer H.J."/>
            <person name="Moore B."/>
            <person name="Morris P."/>
            <person name="Phuntmart V."/>
            <person name="Puiu D."/>
            <person name="Shetty J."/>
            <person name="Stajich J.E."/>
            <person name="Tripathy S."/>
            <person name="Wawra S."/>
            <person name="van West P."/>
            <person name="Whitty B.R."/>
            <person name="Coutinho P.M."/>
            <person name="Henrissat B."/>
            <person name="Martin F."/>
            <person name="Thomas P.D."/>
            <person name="Tyler B.M."/>
            <person name="De Vries R.P."/>
            <person name="Kamoun S."/>
            <person name="Yandell M."/>
            <person name="Tisserat N."/>
            <person name="Buell C.R."/>
        </authorList>
    </citation>
    <scope>NUCLEOTIDE SEQUENCE</scope>
    <source>
        <strain evidence="2">DAOM:BR144</strain>
    </source>
</reference>
<dbReference type="Proteomes" id="UP000019132">
    <property type="component" value="Unassembled WGS sequence"/>
</dbReference>
<name>K3WL91_GLOUD</name>
<accession>K3WL91</accession>
<keyword evidence="2" id="KW-1185">Reference proteome</keyword>
<proteinExistence type="predicted"/>
<dbReference type="EnsemblProtists" id="PYU1_T005733">
    <property type="protein sequence ID" value="PYU1_T005733"/>
    <property type="gene ID" value="PYU1_G005722"/>
</dbReference>
<dbReference type="VEuPathDB" id="FungiDB:PYU1_G005722"/>